<comment type="caution">
    <text evidence="3">The sequence shown here is derived from an EMBL/GenBank/DDBJ whole genome shotgun (WGS) entry which is preliminary data.</text>
</comment>
<dbReference type="AlphaFoldDB" id="A0A3N4GKR4"/>
<feature type="domain" description="AAA+ ATPase" evidence="2">
    <location>
        <begin position="733"/>
        <end position="1054"/>
    </location>
</feature>
<dbReference type="SMART" id="SM00382">
    <property type="entry name" value="AAA"/>
    <property type="match status" value="2"/>
</dbReference>
<dbReference type="Proteomes" id="UP000267536">
    <property type="component" value="Unassembled WGS sequence"/>
</dbReference>
<feature type="compositionally biased region" description="Basic and acidic residues" evidence="1">
    <location>
        <begin position="649"/>
        <end position="661"/>
    </location>
</feature>
<feature type="compositionally biased region" description="Low complexity" evidence="1">
    <location>
        <begin position="637"/>
        <end position="648"/>
    </location>
</feature>
<dbReference type="InterPro" id="IPR008571">
    <property type="entry name" value="HerA-like"/>
</dbReference>
<feature type="compositionally biased region" description="Low complexity" evidence="1">
    <location>
        <begin position="674"/>
        <end position="703"/>
    </location>
</feature>
<evidence type="ECO:0000313" key="3">
    <source>
        <dbReference type="EMBL" id="RPA61176.1"/>
    </source>
</evidence>
<gene>
    <name evidence="3" type="ORF">EF294_11145</name>
</gene>
<dbReference type="OrthoDB" id="3881471at2"/>
<dbReference type="InterPro" id="IPR002789">
    <property type="entry name" value="HerA_central"/>
</dbReference>
<dbReference type="PANTHER" id="PTHR42957">
    <property type="entry name" value="HELICASE MJ1565-RELATED"/>
    <property type="match status" value="1"/>
</dbReference>
<organism evidence="3 4">
    <name type="scientific">Gordonia oryzae</name>
    <dbReference type="NCBI Taxonomy" id="2487349"/>
    <lineage>
        <taxon>Bacteria</taxon>
        <taxon>Bacillati</taxon>
        <taxon>Actinomycetota</taxon>
        <taxon>Actinomycetes</taxon>
        <taxon>Mycobacteriales</taxon>
        <taxon>Gordoniaceae</taxon>
        <taxon>Gordonia</taxon>
    </lineage>
</organism>
<evidence type="ECO:0000256" key="1">
    <source>
        <dbReference type="SAM" id="MobiDB-lite"/>
    </source>
</evidence>
<dbReference type="Pfam" id="PF01935">
    <property type="entry name" value="DUF87"/>
    <property type="match status" value="1"/>
</dbReference>
<proteinExistence type="predicted"/>
<dbReference type="EMBL" id="RKMH01000007">
    <property type="protein sequence ID" value="RPA61176.1"/>
    <property type="molecule type" value="Genomic_DNA"/>
</dbReference>
<dbReference type="RefSeq" id="WP_123929505.1">
    <property type="nucleotide sequence ID" value="NZ_JBPSDP010000006.1"/>
</dbReference>
<keyword evidence="4" id="KW-1185">Reference proteome</keyword>
<feature type="compositionally biased region" description="Low complexity" evidence="1">
    <location>
        <begin position="400"/>
        <end position="414"/>
    </location>
</feature>
<dbReference type="InterPro" id="IPR003593">
    <property type="entry name" value="AAA+_ATPase"/>
</dbReference>
<dbReference type="Gene3D" id="3.40.50.300">
    <property type="entry name" value="P-loop containing nucleotide triphosphate hydrolases"/>
    <property type="match status" value="2"/>
</dbReference>
<dbReference type="SUPFAM" id="SSF52540">
    <property type="entry name" value="P-loop containing nucleoside triphosphate hydrolases"/>
    <property type="match status" value="2"/>
</dbReference>
<name>A0A3N4GKR4_9ACTN</name>
<reference evidence="3 4" key="1">
    <citation type="submission" date="2018-11" db="EMBL/GenBank/DDBJ databases">
        <title>Draft genome sequence of Gordonia sp. RS15-1S isolated from rice stems.</title>
        <authorList>
            <person name="Muangham S."/>
        </authorList>
    </citation>
    <scope>NUCLEOTIDE SEQUENCE [LARGE SCALE GENOMIC DNA]</scope>
    <source>
        <strain evidence="3 4">RS15-1S</strain>
    </source>
</reference>
<feature type="region of interest" description="Disordered" evidence="1">
    <location>
        <begin position="388"/>
        <end position="423"/>
    </location>
</feature>
<protein>
    <submittedName>
        <fullName evidence="3">DUF87 domain-containing protein</fullName>
    </submittedName>
</protein>
<accession>A0A3N4GKR4</accession>
<evidence type="ECO:0000313" key="4">
    <source>
        <dbReference type="Proteomes" id="UP000267536"/>
    </source>
</evidence>
<feature type="region of interest" description="Disordered" evidence="1">
    <location>
        <begin position="630"/>
        <end position="703"/>
    </location>
</feature>
<evidence type="ECO:0000259" key="2">
    <source>
        <dbReference type="SMART" id="SM00382"/>
    </source>
</evidence>
<feature type="domain" description="AAA+ ATPase" evidence="2">
    <location>
        <begin position="57"/>
        <end position="205"/>
    </location>
</feature>
<dbReference type="PANTHER" id="PTHR42957:SF1">
    <property type="entry name" value="HELICASE MJ1565-RELATED"/>
    <property type="match status" value="1"/>
</dbReference>
<dbReference type="InterPro" id="IPR027417">
    <property type="entry name" value="P-loop_NTPase"/>
</dbReference>
<sequence>MDQPTRQALESIRLDWADTPDDVWGAVSPYHVDGLHEQIIDETLRSFEDAQRSDSASPIGVVIRGVAGSGKTHLLGQIRRRVQDEGGYFFLVRLLDGSNFWKSITVAMLESLSRPGHGHPTQLAQLLNQLAREAEVAEPTRQAVVGESPLTLEALEEFVTGVYRNHAHRRRSQHILRAMVLTASQDNDAKDLGEAFLHLDVDDADELAAWGIRNAKLGYQEIVQNVSRIIAFDGASVLAIDQIDTLIEAGKATAPGEETIVEQVAHGLMALRENMSRTSTVVSSITAAWEYLESHAMRSAVERFRKTPMLKRMESTDFSRELLAKRFAPGFARIGFAPPYPTWPVSPAALANTKLLTPRELMIDADRQIVGMLRSGSFTEISSISDENSGATARYGGRDAAPGATTGTAAEEPGQLAAPAKPAELSPELARIENRYQELIAGADPLPALISDTEDRVVPTLLQAGLGAWIEALAGRAGEWRHDPKPGAKAVLHGRIKHVIDPHREIDESWSFRAISATNARAVQTRLANATTASGLSLGAVERILVVLRRDDWPSGPKTEQMVAELYSRGGKVIAWSEDDIRRLVALAKLRSERPLRLHEWIVERNPAAEIGFLAEALGPAVAKATTHVGAGPIGNEAEPAATTSTPTPRDDHPVTHHAMETDAAGARSPKNLPASPTRPTATPTPVATVSSPTDPTAAGAATTATLVRPAGVLTLGRGSTSGDPVSVPLVALRKHVAIFAGSGSGKTVLIRRIVEEAALHGVSSIVLDINNDLARLGTPWPATDPRPWNPEDRALADRYFADTEVIVFTPGRKAGRPLSFRPLPDFAALHGESDEFAAAVDSAVGALLPRARSSERGAKASRYEAVLRQAMVFFGRRGGGSLLSFVALLSELPDGVSTLADAGRLAIDLSENLKASMANDPLLDGDAAPADPGYLLTPSSGKRARISVINLAGLGGEDRVANFVGQLQMSLFAWIKRHPAADKPLGGVLVMDEAQNYAPSQGTTSATQSTLALASQARKYGLGLIFATQAPKGIHGRVSGNASTQVFGKLNHPNQIEAARELAASKGSPIPDVGRLSAGTFYTAVDGGRFVKVDTPLCLSYHPQSPPTEDEVIEIARRGR</sequence>